<dbReference type="Gene3D" id="2.130.10.10">
    <property type="entry name" value="YVTN repeat-like/Quinoprotein amine dehydrogenase"/>
    <property type="match status" value="5"/>
</dbReference>
<keyword evidence="4 6" id="KW-0067">ATP-binding</keyword>
<feature type="repeat" description="WD" evidence="5">
    <location>
        <begin position="917"/>
        <end position="951"/>
    </location>
</feature>
<feature type="repeat" description="WD" evidence="5">
    <location>
        <begin position="1084"/>
        <end position="1117"/>
    </location>
</feature>
<feature type="repeat" description="WD" evidence="5">
    <location>
        <begin position="688"/>
        <end position="729"/>
    </location>
</feature>
<dbReference type="CDD" id="cd14014">
    <property type="entry name" value="STKc_PknB_like"/>
    <property type="match status" value="1"/>
</dbReference>
<evidence type="ECO:0000256" key="2">
    <source>
        <dbReference type="ARBA" id="ARBA00022737"/>
    </source>
</evidence>
<dbReference type="PROSITE" id="PS00107">
    <property type="entry name" value="PROTEIN_KINASE_ATP"/>
    <property type="match status" value="1"/>
</dbReference>
<feature type="repeat" description="WD" evidence="5">
    <location>
        <begin position="555"/>
        <end position="596"/>
    </location>
</feature>
<keyword evidence="7" id="KW-1133">Transmembrane helix</keyword>
<evidence type="ECO:0000259" key="8">
    <source>
        <dbReference type="PROSITE" id="PS50011"/>
    </source>
</evidence>
<dbReference type="InterPro" id="IPR036322">
    <property type="entry name" value="WD40_repeat_dom_sf"/>
</dbReference>
<dbReference type="InterPro" id="IPR017441">
    <property type="entry name" value="Protein_kinase_ATP_BS"/>
</dbReference>
<dbReference type="PRINTS" id="PR00320">
    <property type="entry name" value="GPROTEINBRPT"/>
</dbReference>
<dbReference type="CDD" id="cd00200">
    <property type="entry name" value="WD40"/>
    <property type="match status" value="2"/>
</dbReference>
<dbReference type="GO" id="GO:0005524">
    <property type="term" value="F:ATP binding"/>
    <property type="evidence" value="ECO:0007669"/>
    <property type="project" value="UniProtKB-UniRule"/>
</dbReference>
<dbReference type="Pfam" id="PF00400">
    <property type="entry name" value="WD40"/>
    <property type="match status" value="14"/>
</dbReference>
<dbReference type="InterPro" id="IPR050349">
    <property type="entry name" value="WD_LIS1/nudF_dynein_reg"/>
</dbReference>
<keyword evidence="2" id="KW-0677">Repeat</keyword>
<dbReference type="EMBL" id="CP155447">
    <property type="protein sequence ID" value="XBH02367.1"/>
    <property type="molecule type" value="Genomic_DNA"/>
</dbReference>
<evidence type="ECO:0000256" key="4">
    <source>
        <dbReference type="ARBA" id="ARBA00022840"/>
    </source>
</evidence>
<feature type="repeat" description="WD" evidence="5">
    <location>
        <begin position="952"/>
        <end position="984"/>
    </location>
</feature>
<evidence type="ECO:0000256" key="6">
    <source>
        <dbReference type="PROSITE-ProRule" id="PRU10141"/>
    </source>
</evidence>
<evidence type="ECO:0000313" key="9">
    <source>
        <dbReference type="EMBL" id="XBH02367.1"/>
    </source>
</evidence>
<accession>A0AAU7CB44</accession>
<dbReference type="PROSITE" id="PS50011">
    <property type="entry name" value="PROTEIN_KINASE_DOM"/>
    <property type="match status" value="1"/>
</dbReference>
<evidence type="ECO:0000256" key="5">
    <source>
        <dbReference type="PROSITE-ProRule" id="PRU00221"/>
    </source>
</evidence>
<dbReference type="PROSITE" id="PS50294">
    <property type="entry name" value="WD_REPEATS_REGION"/>
    <property type="match status" value="10"/>
</dbReference>
<dbReference type="Pfam" id="PF00069">
    <property type="entry name" value="Pkinase"/>
    <property type="match status" value="1"/>
</dbReference>
<keyword evidence="7" id="KW-0472">Membrane</keyword>
<feature type="domain" description="Protein kinase" evidence="8">
    <location>
        <begin position="83"/>
        <end position="380"/>
    </location>
</feature>
<dbReference type="SUPFAM" id="SSF50978">
    <property type="entry name" value="WD40 repeat-like"/>
    <property type="match status" value="3"/>
</dbReference>
<feature type="repeat" description="WD" evidence="5">
    <location>
        <begin position="1041"/>
        <end position="1083"/>
    </location>
</feature>
<gene>
    <name evidence="9" type="ORF">V5E97_29135</name>
</gene>
<feature type="repeat" description="WD" evidence="5">
    <location>
        <begin position="771"/>
        <end position="803"/>
    </location>
</feature>
<sequence>MASSDTTLDAIFCGAIEVASPEGRAAYITDACGPDEELRRRVERLVDAHFQAGSFLEVPPASPTILMASASPAERIGTDIGPYRLLQQIGEGGMGTVYMAEQDRPVRRKVALKVIKAGMDSRQVVARFEAERQALALMDHVNIARVLDAGATDSGHPYFVMELVHGVPITQYCDNNRLTLRQRLELFVPVCQAIQHAHQKGIIHRDIKPSNVLVTLYDGQPVPKVIDFGVAKAIEQKLTERTLFTQYGTLVGTLEYMSPEQAEMSALGVDTRSDIYSLGVLLYELLTGSTPLIHRRMKQAAFGEILRMIKEEESPRPSNRLSASGAALASISASRNVEPAGLTRLVRGELDWIVMKSLEKDRNRRYETASGFAADVRRYLMDEPVLACPPSAWYRFRKFARRNRSVVAAAAAMVLAVVVALAGLATSTLRIASEQRATAKALRAETRAKDELARTVERVRRDAYFHRIALAHRELSADNLGPALELLGECPRDLREWEWHYLMRLCRVEPVILRDTTEVKSLAFSPDGESLASAGGDGAVKVWSIRSGRVIRAIGNAHTGYVSSIAFHPDGKHLASVGADEQVKVWDLTTGHAVFTRPCGPVHVFGTAYAAAFSPDGRQLAAGYDGAAKTWDWRNNRPLHTFPGHEKRPISVAFSRDGRYLTTGSWRGSVRLWDAEAGGEPLHTFPESRDARHPVTALTFSPDGARLVSASFNRRLDVWDTTTGGLLRTLPHSGLVLGAAFSPDGQRLASVGEDKTVRVWDATTRREVIGLRGHTGVCECVAFSPDGGRLVSASKDGTIRVWDATPLQGHEGRETLTFTQHRNEVWSLAVSPNGQEVVSAGFNAPAKVWDPKTGRVGAEFNGHRDIVFCVAWRPDAQRIASAGADGGLFTVKVWDPKSRREDYTLKCTLPGNPEFFAVAFSPDPDGRYLVTGRGNGKVQVWDGRTGRPVGTLGTHEQAIRGVVFSRDGRHLASASSDGAVKLWDATRLDEPQVARITLPARVQVQCLNVAFSPDGQRLATAGEDNTVKLWDVQTGYELRTLRGHSGEVCTVAFSPGPGRWIASAGEGGTVKIRDSHTGELLRSFRGHTGLVSSVAFSPDGQSLISGSRDHTVKVWDVTRLGDVPDR</sequence>
<feature type="transmembrane region" description="Helical" evidence="7">
    <location>
        <begin position="405"/>
        <end position="425"/>
    </location>
</feature>
<keyword evidence="9" id="KW-0808">Transferase</keyword>
<dbReference type="RefSeq" id="WP_406695110.1">
    <property type="nucleotide sequence ID" value="NZ_CP155447.1"/>
</dbReference>
<dbReference type="InterPro" id="IPR011009">
    <property type="entry name" value="Kinase-like_dom_sf"/>
</dbReference>
<dbReference type="PROSITE" id="PS50082">
    <property type="entry name" value="WD_REPEATS_2"/>
    <property type="match status" value="13"/>
</dbReference>
<feature type="repeat" description="WD" evidence="5">
    <location>
        <begin position="642"/>
        <end position="674"/>
    </location>
</feature>
<dbReference type="SMART" id="SM00220">
    <property type="entry name" value="S_TKc"/>
    <property type="match status" value="1"/>
</dbReference>
<dbReference type="Gene3D" id="3.30.200.20">
    <property type="entry name" value="Phosphorylase Kinase, domain 1"/>
    <property type="match status" value="1"/>
</dbReference>
<dbReference type="InterPro" id="IPR001680">
    <property type="entry name" value="WD40_rpt"/>
</dbReference>
<reference evidence="9" key="1">
    <citation type="submission" date="2024-05" db="EMBL/GenBank/DDBJ databases">
        <title>Planctomycetes of the genus Singulisphaera possess chitinolytic capabilities.</title>
        <authorList>
            <person name="Ivanova A."/>
        </authorList>
    </citation>
    <scope>NUCLEOTIDE SEQUENCE</scope>
    <source>
        <strain evidence="9">Ch08T</strain>
    </source>
</reference>
<dbReference type="GO" id="GO:0004672">
    <property type="term" value="F:protein kinase activity"/>
    <property type="evidence" value="ECO:0007669"/>
    <property type="project" value="InterPro"/>
</dbReference>
<protein>
    <submittedName>
        <fullName evidence="9">Protein kinase</fullName>
    </submittedName>
</protein>
<keyword evidence="7" id="KW-0812">Transmembrane</keyword>
<organism evidence="9">
    <name type="scientific">Singulisphaera sp. Ch08</name>
    <dbReference type="NCBI Taxonomy" id="3120278"/>
    <lineage>
        <taxon>Bacteria</taxon>
        <taxon>Pseudomonadati</taxon>
        <taxon>Planctomycetota</taxon>
        <taxon>Planctomycetia</taxon>
        <taxon>Isosphaerales</taxon>
        <taxon>Isosphaeraceae</taxon>
        <taxon>Singulisphaera</taxon>
    </lineage>
</organism>
<proteinExistence type="predicted"/>
<feature type="repeat" description="WD" evidence="5">
    <location>
        <begin position="729"/>
        <end position="770"/>
    </location>
</feature>
<feature type="repeat" description="WD" evidence="5">
    <location>
        <begin position="512"/>
        <end position="553"/>
    </location>
</feature>
<dbReference type="InterPro" id="IPR008271">
    <property type="entry name" value="Ser/Thr_kinase_AS"/>
</dbReference>
<evidence type="ECO:0000256" key="7">
    <source>
        <dbReference type="SAM" id="Phobius"/>
    </source>
</evidence>
<keyword evidence="9" id="KW-0418">Kinase</keyword>
<dbReference type="PROSITE" id="PS00108">
    <property type="entry name" value="PROTEIN_KINASE_ST"/>
    <property type="match status" value="1"/>
</dbReference>
<name>A0AAU7CB44_9BACT</name>
<dbReference type="InterPro" id="IPR015943">
    <property type="entry name" value="WD40/YVTN_repeat-like_dom_sf"/>
</dbReference>
<dbReference type="Gene3D" id="1.10.510.10">
    <property type="entry name" value="Transferase(Phosphotransferase) domain 1"/>
    <property type="match status" value="1"/>
</dbReference>
<evidence type="ECO:0000256" key="1">
    <source>
        <dbReference type="ARBA" id="ARBA00022574"/>
    </source>
</evidence>
<dbReference type="PANTHER" id="PTHR44129">
    <property type="entry name" value="WD REPEAT-CONTAINING PROTEIN POP1"/>
    <property type="match status" value="1"/>
</dbReference>
<dbReference type="InterPro" id="IPR000719">
    <property type="entry name" value="Prot_kinase_dom"/>
</dbReference>
<feature type="repeat" description="WD" evidence="5">
    <location>
        <begin position="1009"/>
        <end position="1040"/>
    </location>
</feature>
<feature type="repeat" description="WD" evidence="5">
    <location>
        <begin position="818"/>
        <end position="859"/>
    </location>
</feature>
<dbReference type="AlphaFoldDB" id="A0AAU7CB44"/>
<keyword evidence="3 6" id="KW-0547">Nucleotide-binding</keyword>
<feature type="repeat" description="WD" evidence="5">
    <location>
        <begin position="860"/>
        <end position="888"/>
    </location>
</feature>
<dbReference type="InterPro" id="IPR019775">
    <property type="entry name" value="WD40_repeat_CS"/>
</dbReference>
<dbReference type="PROSITE" id="PS00678">
    <property type="entry name" value="WD_REPEATS_1"/>
    <property type="match status" value="4"/>
</dbReference>
<evidence type="ECO:0000256" key="3">
    <source>
        <dbReference type="ARBA" id="ARBA00022741"/>
    </source>
</evidence>
<dbReference type="SMART" id="SM00320">
    <property type="entry name" value="WD40"/>
    <property type="match status" value="14"/>
</dbReference>
<dbReference type="SUPFAM" id="SSF56112">
    <property type="entry name" value="Protein kinase-like (PK-like)"/>
    <property type="match status" value="1"/>
</dbReference>
<keyword evidence="1 5" id="KW-0853">WD repeat</keyword>
<dbReference type="InterPro" id="IPR020472">
    <property type="entry name" value="WD40_PAC1"/>
</dbReference>
<feature type="binding site" evidence="6">
    <location>
        <position position="113"/>
    </location>
    <ligand>
        <name>ATP</name>
        <dbReference type="ChEBI" id="CHEBI:30616"/>
    </ligand>
</feature>